<sequence length="369" mass="42207">EDQHPLSAPYRAQFLAAWLFREVGYESVEHCAKAKNPDATHLNDEWSCFFGLGNATGLGLVPWAMKHPGELNSWVAIRELALSNVRSLKGSTSNKQTLEEWFDKAYQYFSSLGGDDRWPWMGPDSLAKATLLIHDIFGSLSENDFPFNDLYLWAEKQDVEITELVVSLLLELDDTDDEVIDSLLVVASEKKDNFNVIVEDLKKIINEKYFWLNELNLDESEAKHYWWVMSDNAEEPRRAERSVIDPAHREIPIDISLRISKLIGDLYATDEKTSVSEFLHSFPEHGIAVKRLLNDSGPYSEPRENVCDFKHLPLNLQRFQLAMYGMDNFSPQSTDWLRVTLFQGAPRVSEIGSKDSDKWILPRQPGGLI</sequence>
<dbReference type="EMBL" id="UINC01022527">
    <property type="protein sequence ID" value="SVA92336.1"/>
    <property type="molecule type" value="Genomic_DNA"/>
</dbReference>
<gene>
    <name evidence="1" type="ORF">METZ01_LOCUS145190</name>
</gene>
<dbReference type="AlphaFoldDB" id="A0A381ZSX8"/>
<name>A0A381ZSX8_9ZZZZ</name>
<proteinExistence type="predicted"/>
<accession>A0A381ZSX8</accession>
<reference evidence="1" key="1">
    <citation type="submission" date="2018-05" db="EMBL/GenBank/DDBJ databases">
        <authorList>
            <person name="Lanie J.A."/>
            <person name="Ng W.-L."/>
            <person name="Kazmierczak K.M."/>
            <person name="Andrzejewski T.M."/>
            <person name="Davidsen T.M."/>
            <person name="Wayne K.J."/>
            <person name="Tettelin H."/>
            <person name="Glass J.I."/>
            <person name="Rusch D."/>
            <person name="Podicherti R."/>
            <person name="Tsui H.-C.T."/>
            <person name="Winkler M.E."/>
        </authorList>
    </citation>
    <scope>NUCLEOTIDE SEQUENCE</scope>
</reference>
<protein>
    <submittedName>
        <fullName evidence="1">Uncharacterized protein</fullName>
    </submittedName>
</protein>
<organism evidence="1">
    <name type="scientific">marine metagenome</name>
    <dbReference type="NCBI Taxonomy" id="408172"/>
    <lineage>
        <taxon>unclassified sequences</taxon>
        <taxon>metagenomes</taxon>
        <taxon>ecological metagenomes</taxon>
    </lineage>
</organism>
<feature type="non-terminal residue" evidence="1">
    <location>
        <position position="1"/>
    </location>
</feature>
<evidence type="ECO:0000313" key="1">
    <source>
        <dbReference type="EMBL" id="SVA92336.1"/>
    </source>
</evidence>